<protein>
    <submittedName>
        <fullName evidence="6">EF-hand domain-containing protein</fullName>
    </submittedName>
</protein>
<feature type="domain" description="EF-hand" evidence="3">
    <location>
        <begin position="12"/>
        <end position="47"/>
    </location>
</feature>
<dbReference type="Gene3D" id="1.10.238.10">
    <property type="entry name" value="EF-hand"/>
    <property type="match status" value="1"/>
</dbReference>
<evidence type="ECO:0000259" key="3">
    <source>
        <dbReference type="PROSITE" id="PS50222"/>
    </source>
</evidence>
<dbReference type="InterPro" id="IPR002048">
    <property type="entry name" value="EF_hand_dom"/>
</dbReference>
<keyword evidence="5" id="KW-1185">Reference proteome</keyword>
<dbReference type="InterPro" id="IPR018247">
    <property type="entry name" value="EF_Hand_1_Ca_BS"/>
</dbReference>
<feature type="region of interest" description="Disordered" evidence="2">
    <location>
        <begin position="1"/>
        <end position="20"/>
    </location>
</feature>
<dbReference type="EMBL" id="UZAN01060807">
    <property type="protein sequence ID" value="VDP92780.1"/>
    <property type="molecule type" value="Genomic_DNA"/>
</dbReference>
<name>A0A183B8H2_9TREM</name>
<dbReference type="GO" id="GO:0005509">
    <property type="term" value="F:calcium ion binding"/>
    <property type="evidence" value="ECO:0007669"/>
    <property type="project" value="InterPro"/>
</dbReference>
<reference evidence="6" key="1">
    <citation type="submission" date="2016-06" db="UniProtKB">
        <authorList>
            <consortium name="WormBaseParasite"/>
        </authorList>
    </citation>
    <scope>IDENTIFICATION</scope>
</reference>
<dbReference type="PROSITE" id="PS00018">
    <property type="entry name" value="EF_HAND_1"/>
    <property type="match status" value="1"/>
</dbReference>
<dbReference type="PROSITE" id="PS50222">
    <property type="entry name" value="EF_HAND_2"/>
    <property type="match status" value="1"/>
</dbReference>
<evidence type="ECO:0000313" key="4">
    <source>
        <dbReference type="EMBL" id="VDP92780.1"/>
    </source>
</evidence>
<gene>
    <name evidence="4" type="ORF">ECPE_LOCUS15508</name>
</gene>
<dbReference type="Proteomes" id="UP000272942">
    <property type="component" value="Unassembled WGS sequence"/>
</dbReference>
<evidence type="ECO:0000256" key="1">
    <source>
        <dbReference type="ARBA" id="ARBA00022837"/>
    </source>
</evidence>
<accession>A0A183B8H2</accession>
<dbReference type="OrthoDB" id="191686at2759"/>
<evidence type="ECO:0000256" key="2">
    <source>
        <dbReference type="SAM" id="MobiDB-lite"/>
    </source>
</evidence>
<sequence>MLGADESTVDLSPEDRTNEIFEKMDSNADGVLTREEFMNGCMADKQLYSMLLADEPAE</sequence>
<organism evidence="6">
    <name type="scientific">Echinostoma caproni</name>
    <dbReference type="NCBI Taxonomy" id="27848"/>
    <lineage>
        <taxon>Eukaryota</taxon>
        <taxon>Metazoa</taxon>
        <taxon>Spiralia</taxon>
        <taxon>Lophotrochozoa</taxon>
        <taxon>Platyhelminthes</taxon>
        <taxon>Trematoda</taxon>
        <taxon>Digenea</taxon>
        <taxon>Plagiorchiida</taxon>
        <taxon>Echinostomata</taxon>
        <taxon>Echinostomatoidea</taxon>
        <taxon>Echinostomatidae</taxon>
        <taxon>Echinostoma</taxon>
    </lineage>
</organism>
<dbReference type="WBParaSite" id="ECPE_0001554701-mRNA-1">
    <property type="protein sequence ID" value="ECPE_0001554701-mRNA-1"/>
    <property type="gene ID" value="ECPE_0001554701"/>
</dbReference>
<dbReference type="SUPFAM" id="SSF47473">
    <property type="entry name" value="EF-hand"/>
    <property type="match status" value="1"/>
</dbReference>
<keyword evidence="1" id="KW-0106">Calcium</keyword>
<dbReference type="InterPro" id="IPR011992">
    <property type="entry name" value="EF-hand-dom_pair"/>
</dbReference>
<evidence type="ECO:0000313" key="6">
    <source>
        <dbReference type="WBParaSite" id="ECPE_0001554701-mRNA-1"/>
    </source>
</evidence>
<dbReference type="AlphaFoldDB" id="A0A183B8H2"/>
<dbReference type="Pfam" id="PF00036">
    <property type="entry name" value="EF-hand_1"/>
    <property type="match status" value="1"/>
</dbReference>
<reference evidence="4 5" key="2">
    <citation type="submission" date="2018-11" db="EMBL/GenBank/DDBJ databases">
        <authorList>
            <consortium name="Pathogen Informatics"/>
        </authorList>
    </citation>
    <scope>NUCLEOTIDE SEQUENCE [LARGE SCALE GENOMIC DNA]</scope>
    <source>
        <strain evidence="4 5">Egypt</strain>
    </source>
</reference>
<evidence type="ECO:0000313" key="5">
    <source>
        <dbReference type="Proteomes" id="UP000272942"/>
    </source>
</evidence>
<proteinExistence type="predicted"/>